<keyword evidence="3" id="KW-0597">Phosphoprotein</keyword>
<dbReference type="EC" id="2.7.13.3" evidence="2"/>
<evidence type="ECO:0000313" key="7">
    <source>
        <dbReference type="EMBL" id="EQD46903.1"/>
    </source>
</evidence>
<reference evidence="7" key="1">
    <citation type="submission" date="2013-08" db="EMBL/GenBank/DDBJ databases">
        <authorList>
            <person name="Mendez C."/>
            <person name="Richter M."/>
            <person name="Ferrer M."/>
            <person name="Sanchez J."/>
        </authorList>
    </citation>
    <scope>NUCLEOTIDE SEQUENCE</scope>
</reference>
<dbReference type="Gene3D" id="2.10.70.100">
    <property type="match status" value="1"/>
</dbReference>
<reference evidence="7" key="2">
    <citation type="journal article" date="2014" name="ISME J.">
        <title>Microbial stratification in low pH oxic and suboxic macroscopic growths along an acid mine drainage.</title>
        <authorList>
            <person name="Mendez-Garcia C."/>
            <person name="Mesa V."/>
            <person name="Sprenger R.R."/>
            <person name="Richter M."/>
            <person name="Diez M.S."/>
            <person name="Solano J."/>
            <person name="Bargiela R."/>
            <person name="Golyshina O.V."/>
            <person name="Manteca A."/>
            <person name="Ramos J.L."/>
            <person name="Gallego J.R."/>
            <person name="Llorente I."/>
            <person name="Martins Dos Santos V.A."/>
            <person name="Jensen O.N."/>
            <person name="Pelaez A.I."/>
            <person name="Sanchez J."/>
            <person name="Ferrer M."/>
        </authorList>
    </citation>
    <scope>NUCLEOTIDE SEQUENCE</scope>
</reference>
<dbReference type="CDD" id="cd00130">
    <property type="entry name" value="PAS"/>
    <property type="match status" value="1"/>
</dbReference>
<feature type="domain" description="PAC" evidence="6">
    <location>
        <begin position="104"/>
        <end position="156"/>
    </location>
</feature>
<dbReference type="AlphaFoldDB" id="T0ZQH8"/>
<gene>
    <name evidence="7" type="ORF">B2A_08678</name>
</gene>
<feature type="non-terminal residue" evidence="7">
    <location>
        <position position="1"/>
    </location>
</feature>
<dbReference type="GO" id="GO:0004673">
    <property type="term" value="F:protein histidine kinase activity"/>
    <property type="evidence" value="ECO:0007669"/>
    <property type="project" value="UniProtKB-EC"/>
</dbReference>
<dbReference type="Gene3D" id="3.30.450.20">
    <property type="entry name" value="PAS domain"/>
    <property type="match status" value="1"/>
</dbReference>
<dbReference type="InterPro" id="IPR035965">
    <property type="entry name" value="PAS-like_dom_sf"/>
</dbReference>
<dbReference type="InterPro" id="IPR000014">
    <property type="entry name" value="PAS"/>
</dbReference>
<dbReference type="PANTHER" id="PTHR43304:SF1">
    <property type="entry name" value="PAC DOMAIN-CONTAINING PROTEIN"/>
    <property type="match status" value="1"/>
</dbReference>
<dbReference type="PROSITE" id="PS50113">
    <property type="entry name" value="PAC"/>
    <property type="match status" value="1"/>
</dbReference>
<keyword evidence="4" id="KW-0808">Transferase</keyword>
<dbReference type="EMBL" id="AUZZ01006255">
    <property type="protein sequence ID" value="EQD46903.1"/>
    <property type="molecule type" value="Genomic_DNA"/>
</dbReference>
<protein>
    <recommendedName>
        <fullName evidence="2">histidine kinase</fullName>
        <ecNumber evidence="2">2.7.13.3</ecNumber>
    </recommendedName>
</protein>
<evidence type="ECO:0000256" key="4">
    <source>
        <dbReference type="ARBA" id="ARBA00022679"/>
    </source>
</evidence>
<dbReference type="SUPFAM" id="SSF55785">
    <property type="entry name" value="PYP-like sensor domain (PAS domain)"/>
    <property type="match status" value="1"/>
</dbReference>
<keyword evidence="5" id="KW-0418">Kinase</keyword>
<proteinExistence type="predicted"/>
<evidence type="ECO:0000256" key="2">
    <source>
        <dbReference type="ARBA" id="ARBA00012438"/>
    </source>
</evidence>
<evidence type="ECO:0000256" key="3">
    <source>
        <dbReference type="ARBA" id="ARBA00022553"/>
    </source>
</evidence>
<evidence type="ECO:0000259" key="6">
    <source>
        <dbReference type="PROSITE" id="PS50113"/>
    </source>
</evidence>
<dbReference type="Pfam" id="PF08447">
    <property type="entry name" value="PAS_3"/>
    <property type="match status" value="1"/>
</dbReference>
<organism evidence="7">
    <name type="scientific">mine drainage metagenome</name>
    <dbReference type="NCBI Taxonomy" id="410659"/>
    <lineage>
        <taxon>unclassified sequences</taxon>
        <taxon>metagenomes</taxon>
        <taxon>ecological metagenomes</taxon>
    </lineage>
</organism>
<dbReference type="NCBIfam" id="TIGR00229">
    <property type="entry name" value="sensory_box"/>
    <property type="match status" value="1"/>
</dbReference>
<comment type="caution">
    <text evidence="7">The sequence shown here is derived from an EMBL/GenBank/DDBJ whole genome shotgun (WGS) entry which is preliminary data.</text>
</comment>
<name>T0ZQH8_9ZZZZ</name>
<dbReference type="InterPro" id="IPR000700">
    <property type="entry name" value="PAS-assoc_C"/>
</dbReference>
<feature type="non-terminal residue" evidence="7">
    <location>
        <position position="165"/>
    </location>
</feature>
<evidence type="ECO:0000256" key="1">
    <source>
        <dbReference type="ARBA" id="ARBA00000085"/>
    </source>
</evidence>
<dbReference type="InterPro" id="IPR013655">
    <property type="entry name" value="PAS_fold_3"/>
</dbReference>
<accession>T0ZQH8</accession>
<comment type="catalytic activity">
    <reaction evidence="1">
        <text>ATP + protein L-histidine = ADP + protein N-phospho-L-histidine.</text>
        <dbReference type="EC" id="2.7.13.3"/>
    </reaction>
</comment>
<evidence type="ECO:0000256" key="5">
    <source>
        <dbReference type="ARBA" id="ARBA00022777"/>
    </source>
</evidence>
<sequence>GAAAVVRDSGPLARDTTDYHDLEQMAQEDRRRLEEAQRVARVGSFEFDLVSGVSVWSREFRRLIGVGAGEVADYSAFLSRVHGDDAERFLADIGSWLAGTEQLFETDIRVVPEAGVVRWLALRAEVLRDHDGGASKITGSIQDLTDQRADSRARQLAEEQFAATF</sequence>
<dbReference type="InterPro" id="IPR052162">
    <property type="entry name" value="Sensor_kinase/Photoreceptor"/>
</dbReference>
<dbReference type="PANTHER" id="PTHR43304">
    <property type="entry name" value="PHYTOCHROME-LIKE PROTEIN CPH1"/>
    <property type="match status" value="1"/>
</dbReference>